<dbReference type="GO" id="GO:0006606">
    <property type="term" value="P:protein import into nucleus"/>
    <property type="evidence" value="ECO:0007669"/>
    <property type="project" value="TreeGrafter"/>
</dbReference>
<dbReference type="InterPro" id="IPR028156">
    <property type="entry name" value="RIP"/>
</dbReference>
<proteinExistence type="predicted"/>
<dbReference type="Proteomes" id="UP000030745">
    <property type="component" value="Unassembled WGS sequence"/>
</dbReference>
<name>A0A067C6L0_SAPPC</name>
<dbReference type="KEGG" id="spar:SPRG_08222"/>
<accession>A0A067C6L0</accession>
<dbReference type="OrthoDB" id="435311at2759"/>
<gene>
    <name evidence="1" type="ORF">SPRG_08222</name>
</gene>
<dbReference type="RefSeq" id="XP_012202856.1">
    <property type="nucleotide sequence ID" value="XM_012347466.1"/>
</dbReference>
<dbReference type="EMBL" id="KK583224">
    <property type="protein sequence ID" value="KDO26419.1"/>
    <property type="molecule type" value="Genomic_DNA"/>
</dbReference>
<sequence length="182" mass="20380">MMAGVRGKQRWAAQGRDVTFMSPMGLKERIKKRCMDHMKKHRKRILDNLRNCFSDVAAEVMDVSEVNAMDELLVNGELSQDDYLDILMSLEAALRDEVTHEDIIQAEAALAEEEAWIADFEDLDLCQQAEFVLCPICKSRVLTKPSTGPKTSRRALCPVGAAFTCLSPPTPRRRPCPSSNAP</sequence>
<dbReference type="AlphaFoldDB" id="A0A067C6L0"/>
<organism evidence="1 2">
    <name type="scientific">Saprolegnia parasitica (strain CBS 223.65)</name>
    <dbReference type="NCBI Taxonomy" id="695850"/>
    <lineage>
        <taxon>Eukaryota</taxon>
        <taxon>Sar</taxon>
        <taxon>Stramenopiles</taxon>
        <taxon>Oomycota</taxon>
        <taxon>Saprolegniomycetes</taxon>
        <taxon>Saprolegniales</taxon>
        <taxon>Saprolegniaceae</taxon>
        <taxon>Saprolegnia</taxon>
    </lineage>
</organism>
<protein>
    <recommendedName>
        <fullName evidence="3">RPA-interacting protein N-terminal domain-containing protein</fullName>
    </recommendedName>
</protein>
<dbReference type="GO" id="GO:0005634">
    <property type="term" value="C:nucleus"/>
    <property type="evidence" value="ECO:0007669"/>
    <property type="project" value="TreeGrafter"/>
</dbReference>
<evidence type="ECO:0000313" key="1">
    <source>
        <dbReference type="EMBL" id="KDO26419.1"/>
    </source>
</evidence>
<dbReference type="VEuPathDB" id="FungiDB:SPRG_08222"/>
<dbReference type="PANTHER" id="PTHR31742">
    <property type="entry name" value="RPA-INTERACTING PROTEIN RPAIN"/>
    <property type="match status" value="1"/>
</dbReference>
<dbReference type="PANTHER" id="PTHR31742:SF1">
    <property type="entry name" value="RPA-INTERACTING PROTEIN"/>
    <property type="match status" value="1"/>
</dbReference>
<reference evidence="1 2" key="1">
    <citation type="journal article" date="2013" name="PLoS Genet.">
        <title>Distinctive expansion of potential virulence genes in the genome of the oomycete fish pathogen Saprolegnia parasitica.</title>
        <authorList>
            <person name="Jiang R.H."/>
            <person name="de Bruijn I."/>
            <person name="Haas B.J."/>
            <person name="Belmonte R."/>
            <person name="Lobach L."/>
            <person name="Christie J."/>
            <person name="van den Ackerveken G."/>
            <person name="Bottin A."/>
            <person name="Bulone V."/>
            <person name="Diaz-Moreno S.M."/>
            <person name="Dumas B."/>
            <person name="Fan L."/>
            <person name="Gaulin E."/>
            <person name="Govers F."/>
            <person name="Grenville-Briggs L.J."/>
            <person name="Horner N.R."/>
            <person name="Levin J.Z."/>
            <person name="Mammella M."/>
            <person name="Meijer H.J."/>
            <person name="Morris P."/>
            <person name="Nusbaum C."/>
            <person name="Oome S."/>
            <person name="Phillips A.J."/>
            <person name="van Rooyen D."/>
            <person name="Rzeszutek E."/>
            <person name="Saraiva M."/>
            <person name="Secombes C.J."/>
            <person name="Seidl M.F."/>
            <person name="Snel B."/>
            <person name="Stassen J.H."/>
            <person name="Sykes S."/>
            <person name="Tripathy S."/>
            <person name="van den Berg H."/>
            <person name="Vega-Arreguin J.C."/>
            <person name="Wawra S."/>
            <person name="Young S.K."/>
            <person name="Zeng Q."/>
            <person name="Dieguez-Uribeondo J."/>
            <person name="Russ C."/>
            <person name="Tyler B.M."/>
            <person name="van West P."/>
        </authorList>
    </citation>
    <scope>NUCLEOTIDE SEQUENCE [LARGE SCALE GENOMIC DNA]</scope>
    <source>
        <strain evidence="1 2">CBS 223.65</strain>
    </source>
</reference>
<dbReference type="GeneID" id="24130454"/>
<evidence type="ECO:0000313" key="2">
    <source>
        <dbReference type="Proteomes" id="UP000030745"/>
    </source>
</evidence>
<keyword evidence="2" id="KW-1185">Reference proteome</keyword>
<evidence type="ECO:0008006" key="3">
    <source>
        <dbReference type="Google" id="ProtNLM"/>
    </source>
</evidence>